<dbReference type="EMBL" id="VOSM01000007">
    <property type="protein sequence ID" value="TXD35791.1"/>
    <property type="molecule type" value="Genomic_DNA"/>
</dbReference>
<evidence type="ECO:0000256" key="5">
    <source>
        <dbReference type="ARBA" id="ARBA00022741"/>
    </source>
</evidence>
<evidence type="ECO:0000256" key="6">
    <source>
        <dbReference type="ARBA" id="ARBA00022840"/>
    </source>
</evidence>
<dbReference type="CDD" id="cd00886">
    <property type="entry name" value="MogA_MoaB"/>
    <property type="match status" value="1"/>
</dbReference>
<dbReference type="InterPro" id="IPR001453">
    <property type="entry name" value="MoaB/Mog_dom"/>
</dbReference>
<evidence type="ECO:0000259" key="10">
    <source>
        <dbReference type="SMART" id="SM00852"/>
    </source>
</evidence>
<dbReference type="Proteomes" id="UP000321412">
    <property type="component" value="Unassembled WGS sequence"/>
</dbReference>
<dbReference type="PANTHER" id="PTHR43764">
    <property type="entry name" value="MOLYBDENUM COFACTOR BIOSYNTHESIS"/>
    <property type="match status" value="1"/>
</dbReference>
<dbReference type="InterPro" id="IPR036425">
    <property type="entry name" value="MoaB/Mog-like_dom_sf"/>
</dbReference>
<evidence type="ECO:0000256" key="1">
    <source>
        <dbReference type="ARBA" id="ARBA00005046"/>
    </source>
</evidence>
<protein>
    <recommendedName>
        <fullName evidence="3">Molybdopterin adenylyltransferase</fullName>
        <ecNumber evidence="2">2.7.7.75</ecNumber>
    </recommendedName>
</protein>
<dbReference type="GO" id="GO:0006777">
    <property type="term" value="P:Mo-molybdopterin cofactor biosynthetic process"/>
    <property type="evidence" value="ECO:0007669"/>
    <property type="project" value="UniProtKB-KW"/>
</dbReference>
<dbReference type="PROSITE" id="PS01078">
    <property type="entry name" value="MOCF_BIOSYNTHESIS_1"/>
    <property type="match status" value="1"/>
</dbReference>
<dbReference type="OrthoDB" id="9784492at2"/>
<evidence type="ECO:0000313" key="11">
    <source>
        <dbReference type="EMBL" id="TXD35791.1"/>
    </source>
</evidence>
<feature type="domain" description="MoaB/Mog" evidence="10">
    <location>
        <begin position="26"/>
        <end position="172"/>
    </location>
</feature>
<comment type="caution">
    <text evidence="11">The sequence shown here is derived from an EMBL/GenBank/DDBJ whole genome shotgun (WGS) entry which is preliminary data.</text>
</comment>
<dbReference type="InterPro" id="IPR051920">
    <property type="entry name" value="MPT_Adenylyltrnsfr/MoaC-Rel"/>
</dbReference>
<keyword evidence="12" id="KW-1185">Reference proteome</keyword>
<name>A0A5C6XCE8_9DELT</name>
<dbReference type="PANTHER" id="PTHR43764:SF1">
    <property type="entry name" value="MOLYBDOPTERIN MOLYBDOTRANSFERASE"/>
    <property type="match status" value="1"/>
</dbReference>
<keyword evidence="7" id="KW-0501">Molybdenum cofactor biosynthesis</keyword>
<comment type="catalytic activity">
    <reaction evidence="8">
        <text>molybdopterin + ATP + H(+) = adenylyl-molybdopterin + diphosphate</text>
        <dbReference type="Rhea" id="RHEA:31331"/>
        <dbReference type="ChEBI" id="CHEBI:15378"/>
        <dbReference type="ChEBI" id="CHEBI:30616"/>
        <dbReference type="ChEBI" id="CHEBI:33019"/>
        <dbReference type="ChEBI" id="CHEBI:58698"/>
        <dbReference type="ChEBI" id="CHEBI:62727"/>
        <dbReference type="EC" id="2.7.7.75"/>
    </reaction>
</comment>
<gene>
    <name evidence="11" type="ORF">FRC98_14025</name>
</gene>
<keyword evidence="4 11" id="KW-0808">Transferase</keyword>
<sequence length="200" mass="21409">MARVNPGATAPATSVGGDVSDSLKVGVVTVSDRASRGDYEDISGPAIEAWLTRALTSPFEAHTRLVPDEREQIGQAIVELCDEVGCQLVLTTGGTGPAVRDVTPEATLDVADREMPGFGERMRQISLKYVPTAILSRQVGALRGRSLIINLPGSPRSIAEILDELFEAIPYCIELMDGPIIETDPEVVVAFRPKKKKATP</sequence>
<evidence type="ECO:0000313" key="12">
    <source>
        <dbReference type="Proteomes" id="UP000321412"/>
    </source>
</evidence>
<evidence type="ECO:0000256" key="8">
    <source>
        <dbReference type="ARBA" id="ARBA00051131"/>
    </source>
</evidence>
<keyword evidence="11" id="KW-0548">Nucleotidyltransferase</keyword>
<comment type="function">
    <text evidence="9">Catalyzes the adenylation of molybdopterin as part of the biosynthesis of the molybdenum-cofactor.</text>
</comment>
<dbReference type="Pfam" id="PF00994">
    <property type="entry name" value="MoCF_biosynth"/>
    <property type="match status" value="1"/>
</dbReference>
<keyword evidence="6" id="KW-0067">ATP-binding</keyword>
<evidence type="ECO:0000256" key="7">
    <source>
        <dbReference type="ARBA" id="ARBA00023150"/>
    </source>
</evidence>
<dbReference type="GO" id="GO:0005524">
    <property type="term" value="F:ATP binding"/>
    <property type="evidence" value="ECO:0007669"/>
    <property type="project" value="UniProtKB-KW"/>
</dbReference>
<dbReference type="InterPro" id="IPR008284">
    <property type="entry name" value="MoCF_biosynth_CS"/>
</dbReference>
<organism evidence="11 12">
    <name type="scientific">Lujinxingia vulgaris</name>
    <dbReference type="NCBI Taxonomy" id="2600176"/>
    <lineage>
        <taxon>Bacteria</taxon>
        <taxon>Deltaproteobacteria</taxon>
        <taxon>Bradymonadales</taxon>
        <taxon>Lujinxingiaceae</taxon>
        <taxon>Lujinxingia</taxon>
    </lineage>
</organism>
<evidence type="ECO:0000256" key="4">
    <source>
        <dbReference type="ARBA" id="ARBA00022679"/>
    </source>
</evidence>
<dbReference type="NCBIfam" id="NF006932">
    <property type="entry name" value="PRK09417.1"/>
    <property type="match status" value="1"/>
</dbReference>
<keyword evidence="5" id="KW-0547">Nucleotide-binding</keyword>
<reference evidence="11 12" key="1">
    <citation type="submission" date="2019-08" db="EMBL/GenBank/DDBJ databases">
        <title>Bradymonadales sp. TMQ4.</title>
        <authorList>
            <person name="Liang Q."/>
        </authorList>
    </citation>
    <scope>NUCLEOTIDE SEQUENCE [LARGE SCALE GENOMIC DNA]</scope>
    <source>
        <strain evidence="11 12">TMQ4</strain>
    </source>
</reference>
<dbReference type="SUPFAM" id="SSF53218">
    <property type="entry name" value="Molybdenum cofactor biosynthesis proteins"/>
    <property type="match status" value="1"/>
</dbReference>
<dbReference type="FunFam" id="3.40.980.10:FF:000005">
    <property type="entry name" value="Molybdopterin biosynthesis mog protein"/>
    <property type="match status" value="1"/>
</dbReference>
<evidence type="ECO:0000256" key="2">
    <source>
        <dbReference type="ARBA" id="ARBA00012509"/>
    </source>
</evidence>
<dbReference type="Gene3D" id="3.40.980.10">
    <property type="entry name" value="MoaB/Mog-like domain"/>
    <property type="match status" value="1"/>
</dbReference>
<dbReference type="SMART" id="SM00852">
    <property type="entry name" value="MoCF_biosynth"/>
    <property type="match status" value="1"/>
</dbReference>
<proteinExistence type="predicted"/>
<dbReference type="EC" id="2.7.7.75" evidence="2"/>
<evidence type="ECO:0000256" key="9">
    <source>
        <dbReference type="ARBA" id="ARBA00058212"/>
    </source>
</evidence>
<accession>A0A5C6XCE8</accession>
<evidence type="ECO:0000256" key="3">
    <source>
        <dbReference type="ARBA" id="ARBA00013491"/>
    </source>
</evidence>
<dbReference type="GO" id="GO:0061598">
    <property type="term" value="F:molybdopterin adenylyltransferase activity"/>
    <property type="evidence" value="ECO:0007669"/>
    <property type="project" value="UniProtKB-EC"/>
</dbReference>
<comment type="pathway">
    <text evidence="1">Cofactor biosynthesis; molybdopterin biosynthesis.</text>
</comment>
<dbReference type="UniPathway" id="UPA00344"/>
<dbReference type="AlphaFoldDB" id="A0A5C6XCE8"/>
<dbReference type="NCBIfam" id="TIGR00177">
    <property type="entry name" value="molyb_syn"/>
    <property type="match status" value="1"/>
</dbReference>